<sequence>MQDFGNITVVSVTGLNDTRGAVNALELTRRQMRGARALLLSPHVPDALPSGIRHREIDAMDYFGYSRFIMFDLWKFIDTPFTLIVQDDGWLLDIGNWSDEFFGYDYIGAPLATGQVETRHGATSLSGFGWIEHLNKPDTIVRPVLNGGFSLRSRRLLRALIDHPEIGADYPPASASNSEPAQTERHATIANEDVQLSVVLRPRLEAVGLKFPPPELCARFAVEDVSPIHEGMNAMKLLGLHGWWRRLVSIDPPIVRYGVSRALIDASPGEQAIVAMLERRGYRVELT</sequence>
<gene>
    <name evidence="2" type="ORF">AWB77_04034</name>
</gene>
<accession>A0A158CFK3</accession>
<evidence type="ECO:0000313" key="2">
    <source>
        <dbReference type="EMBL" id="SAK81099.1"/>
    </source>
</evidence>
<evidence type="ECO:0000313" key="3">
    <source>
        <dbReference type="Proteomes" id="UP000054903"/>
    </source>
</evidence>
<reference evidence="2" key="1">
    <citation type="submission" date="2016-01" db="EMBL/GenBank/DDBJ databases">
        <authorList>
            <person name="Peeters C."/>
        </authorList>
    </citation>
    <scope>NUCLEOTIDE SEQUENCE</scope>
    <source>
        <strain evidence="2">LMG 29320</strain>
    </source>
</reference>
<comment type="caution">
    <text evidence="2">The sequence shown here is derived from an EMBL/GenBank/DDBJ whole genome shotgun (WGS) entry which is preliminary data.</text>
</comment>
<dbReference type="EMBL" id="FCNX02000010">
    <property type="protein sequence ID" value="SAK81099.1"/>
    <property type="molecule type" value="Genomic_DNA"/>
</dbReference>
<dbReference type="STRING" id="1777138.AWB77_04034"/>
<dbReference type="Pfam" id="PF18922">
    <property type="entry name" value="DUF5672"/>
    <property type="match status" value="1"/>
</dbReference>
<organism evidence="2 3">
    <name type="scientific">Caballeronia fortuita</name>
    <dbReference type="NCBI Taxonomy" id="1777138"/>
    <lineage>
        <taxon>Bacteria</taxon>
        <taxon>Pseudomonadati</taxon>
        <taxon>Pseudomonadota</taxon>
        <taxon>Betaproteobacteria</taxon>
        <taxon>Burkholderiales</taxon>
        <taxon>Burkholderiaceae</taxon>
        <taxon>Caballeronia</taxon>
    </lineage>
</organism>
<dbReference type="Proteomes" id="UP000054903">
    <property type="component" value="Unassembled WGS sequence"/>
</dbReference>
<dbReference type="AlphaFoldDB" id="A0A158CFK3"/>
<dbReference type="RefSeq" id="WP_061136192.1">
    <property type="nucleotide sequence ID" value="NZ_FCNX02000010.1"/>
</dbReference>
<dbReference type="InterPro" id="IPR043729">
    <property type="entry name" value="DUF5672"/>
</dbReference>
<protein>
    <recommendedName>
        <fullName evidence="1">DUF5672 domain-containing protein</fullName>
    </recommendedName>
</protein>
<name>A0A158CFK3_9BURK</name>
<evidence type="ECO:0000259" key="1">
    <source>
        <dbReference type="Pfam" id="PF18922"/>
    </source>
</evidence>
<keyword evidence="3" id="KW-1185">Reference proteome</keyword>
<proteinExistence type="predicted"/>
<feature type="domain" description="DUF5672" evidence="1">
    <location>
        <begin position="64"/>
        <end position="230"/>
    </location>
</feature>
<dbReference type="OrthoDB" id="7391526at2"/>